<organism evidence="2 3">
    <name type="scientific">Gillisia mitskevichiae</name>
    <dbReference type="NCBI Taxonomy" id="270921"/>
    <lineage>
        <taxon>Bacteria</taxon>
        <taxon>Pseudomonadati</taxon>
        <taxon>Bacteroidota</taxon>
        <taxon>Flavobacteriia</taxon>
        <taxon>Flavobacteriales</taxon>
        <taxon>Flavobacteriaceae</taxon>
        <taxon>Gillisia</taxon>
    </lineage>
</organism>
<comment type="caution">
    <text evidence="2">The sequence shown here is derived from an EMBL/GenBank/DDBJ whole genome shotgun (WGS) entry which is preliminary data.</text>
</comment>
<feature type="domain" description="Multidrug resistance protein MdtA-like barrel-sandwich hybrid" evidence="1">
    <location>
        <begin position="72"/>
        <end position="215"/>
    </location>
</feature>
<dbReference type="GO" id="GO:0015562">
    <property type="term" value="F:efflux transmembrane transporter activity"/>
    <property type="evidence" value="ECO:0007669"/>
    <property type="project" value="TreeGrafter"/>
</dbReference>
<gene>
    <name evidence="2" type="ORF">BC962_0979</name>
</gene>
<keyword evidence="3" id="KW-1185">Reference proteome</keyword>
<evidence type="ECO:0000313" key="2">
    <source>
        <dbReference type="EMBL" id="RKS56004.1"/>
    </source>
</evidence>
<dbReference type="Gene3D" id="2.40.30.170">
    <property type="match status" value="1"/>
</dbReference>
<accession>A0A495PZP9</accession>
<dbReference type="Proteomes" id="UP000276282">
    <property type="component" value="Unassembled WGS sequence"/>
</dbReference>
<reference evidence="2 3" key="1">
    <citation type="submission" date="2018-10" db="EMBL/GenBank/DDBJ databases">
        <title>Genomic Encyclopedia of Archaeal and Bacterial Type Strains, Phase II (KMG-II): from individual species to whole genera.</title>
        <authorList>
            <person name="Goeker M."/>
        </authorList>
    </citation>
    <scope>NUCLEOTIDE SEQUENCE [LARGE SCALE GENOMIC DNA]</scope>
    <source>
        <strain evidence="2 3">DSM 19839</strain>
    </source>
</reference>
<dbReference type="Gene3D" id="2.40.50.100">
    <property type="match status" value="1"/>
</dbReference>
<name>A0A495PZP9_9FLAO</name>
<dbReference type="RefSeq" id="WP_121344744.1">
    <property type="nucleotide sequence ID" value="NZ_RBLG01000001.1"/>
</dbReference>
<dbReference type="OrthoDB" id="1114717at2"/>
<dbReference type="AlphaFoldDB" id="A0A495PZP9"/>
<dbReference type="Gene3D" id="2.40.420.20">
    <property type="match status" value="1"/>
</dbReference>
<evidence type="ECO:0000313" key="3">
    <source>
        <dbReference type="Proteomes" id="UP000276282"/>
    </source>
</evidence>
<dbReference type="SUPFAM" id="SSF111369">
    <property type="entry name" value="HlyD-like secretion proteins"/>
    <property type="match status" value="1"/>
</dbReference>
<dbReference type="PANTHER" id="PTHR30469:SF15">
    <property type="entry name" value="HLYD FAMILY OF SECRETION PROTEINS"/>
    <property type="match status" value="1"/>
</dbReference>
<dbReference type="GO" id="GO:1990281">
    <property type="term" value="C:efflux pump complex"/>
    <property type="evidence" value="ECO:0007669"/>
    <property type="project" value="TreeGrafter"/>
</dbReference>
<dbReference type="Gene3D" id="1.10.287.470">
    <property type="entry name" value="Helix hairpin bin"/>
    <property type="match status" value="1"/>
</dbReference>
<dbReference type="InterPro" id="IPR058625">
    <property type="entry name" value="MdtA-like_BSH"/>
</dbReference>
<sequence length="377" mass="41544">MRKIILSILGVVLVIGAIFVAKAIIESNTKERPPAKKVVKTVYVQTVDNGTVPIVIPANGTVTALQKNTLFSEVEGIFRSSSKPFRPGQEYARGQVLLRIDAAEYAAIVRASKSELYNKIAAVMPDLRLDYPDVYPKWETYLNNFDVNKSLAPLPKSSSDQENYFISGRGIVSGYYNIKNQETRLNKFNIVAPYNGVLTEALVTEGSLVRPGQKLGEFIDPSEYELEVAVRKSFSDLLKVGEQVALKNLEGTQQFQGEVSRVNSKIDANSQTVQVFIKIKDAKVKEGMYLEARLEARNIENALSIPRNLLVDQNKVYIVEENNTLQLAEIDAVHFSSESVVITGLENGTKLISAPVPGAFVGMPVEISDNSSLAKTN</sequence>
<proteinExistence type="predicted"/>
<dbReference type="Pfam" id="PF25917">
    <property type="entry name" value="BSH_RND"/>
    <property type="match status" value="1"/>
</dbReference>
<protein>
    <submittedName>
        <fullName evidence="2">RND family efflux transporter MFP subunit</fullName>
    </submittedName>
</protein>
<dbReference type="EMBL" id="RBLG01000001">
    <property type="protein sequence ID" value="RKS56004.1"/>
    <property type="molecule type" value="Genomic_DNA"/>
</dbReference>
<dbReference type="PANTHER" id="PTHR30469">
    <property type="entry name" value="MULTIDRUG RESISTANCE PROTEIN MDTA"/>
    <property type="match status" value="1"/>
</dbReference>
<evidence type="ECO:0000259" key="1">
    <source>
        <dbReference type="Pfam" id="PF25917"/>
    </source>
</evidence>